<gene>
    <name evidence="2" type="ORF">Fcan01_11372</name>
</gene>
<reference evidence="2 3" key="1">
    <citation type="submission" date="2015-12" db="EMBL/GenBank/DDBJ databases">
        <title>The genome of Folsomia candida.</title>
        <authorList>
            <person name="Faddeeva A."/>
            <person name="Derks M.F."/>
            <person name="Anvar Y."/>
            <person name="Smit S."/>
            <person name="Van Straalen N."/>
            <person name="Roelofs D."/>
        </authorList>
    </citation>
    <scope>NUCLEOTIDE SEQUENCE [LARGE SCALE GENOMIC DNA]</scope>
    <source>
        <strain evidence="2 3">VU population</strain>
        <tissue evidence="2">Whole body</tissue>
    </source>
</reference>
<evidence type="ECO:0000313" key="3">
    <source>
        <dbReference type="Proteomes" id="UP000198287"/>
    </source>
</evidence>
<protein>
    <submittedName>
        <fullName evidence="2">Uncharacterized protein</fullName>
    </submittedName>
</protein>
<proteinExistence type="predicted"/>
<accession>A0A226E877</accession>
<evidence type="ECO:0000256" key="1">
    <source>
        <dbReference type="SAM" id="MobiDB-lite"/>
    </source>
</evidence>
<keyword evidence="3" id="KW-1185">Reference proteome</keyword>
<dbReference type="EMBL" id="LNIX01000005">
    <property type="protein sequence ID" value="OXA53500.1"/>
    <property type="molecule type" value="Genomic_DNA"/>
</dbReference>
<evidence type="ECO:0000313" key="2">
    <source>
        <dbReference type="EMBL" id="OXA53500.1"/>
    </source>
</evidence>
<sequence>MTRITNCPAAASLPTVIQFIKGNLPTLVQQKANDSSISKLSVVPQAKSVNETVGQSNLKPLQEKSPSTSESATTNFIIPFHPDVTSQLINWTNLDTTPVSSLTITTTITGKMHDNGNVAASSLANDPPPTPPVDAKCHETKEDRIIRSICRFNYLQKQTKRKVFLHFGGASDMDCGKRKEKHAICKYGETRVIKYAM</sequence>
<comment type="caution">
    <text evidence="2">The sequence shown here is derived from an EMBL/GenBank/DDBJ whole genome shotgun (WGS) entry which is preliminary data.</text>
</comment>
<dbReference type="Proteomes" id="UP000198287">
    <property type="component" value="Unassembled WGS sequence"/>
</dbReference>
<organism evidence="2 3">
    <name type="scientific">Folsomia candida</name>
    <name type="common">Springtail</name>
    <dbReference type="NCBI Taxonomy" id="158441"/>
    <lineage>
        <taxon>Eukaryota</taxon>
        <taxon>Metazoa</taxon>
        <taxon>Ecdysozoa</taxon>
        <taxon>Arthropoda</taxon>
        <taxon>Hexapoda</taxon>
        <taxon>Collembola</taxon>
        <taxon>Entomobryomorpha</taxon>
        <taxon>Isotomoidea</taxon>
        <taxon>Isotomidae</taxon>
        <taxon>Proisotominae</taxon>
        <taxon>Folsomia</taxon>
    </lineage>
</organism>
<dbReference type="AlphaFoldDB" id="A0A226E877"/>
<name>A0A226E877_FOLCA</name>
<feature type="region of interest" description="Disordered" evidence="1">
    <location>
        <begin position="51"/>
        <end position="73"/>
    </location>
</feature>